<dbReference type="PROSITE" id="PS50853">
    <property type="entry name" value="FN3"/>
    <property type="match status" value="4"/>
</dbReference>
<dbReference type="PRINTS" id="PR00700">
    <property type="entry name" value="PRTYPHPHTASE"/>
</dbReference>
<dbReference type="InterPro" id="IPR050713">
    <property type="entry name" value="RTP_Phos/Ushers"/>
</dbReference>
<dbReference type="SMART" id="SM00194">
    <property type="entry name" value="PTPc"/>
    <property type="match status" value="2"/>
</dbReference>
<dbReference type="SMART" id="SM00060">
    <property type="entry name" value="FN3"/>
    <property type="match status" value="3"/>
</dbReference>
<evidence type="ECO:0000256" key="3">
    <source>
        <dbReference type="ARBA" id="ARBA00022729"/>
    </source>
</evidence>
<dbReference type="FunFam" id="2.60.40.10:FF:000028">
    <property type="entry name" value="Neuronal cell adhesion molecule"/>
    <property type="match status" value="1"/>
</dbReference>
<evidence type="ECO:0000256" key="1">
    <source>
        <dbReference type="ARBA" id="ARBA00004479"/>
    </source>
</evidence>
<dbReference type="CDD" id="cd00063">
    <property type="entry name" value="FN3"/>
    <property type="match status" value="4"/>
</dbReference>
<feature type="domain" description="Fibronectin type-III" evidence="13">
    <location>
        <begin position="42"/>
        <end position="141"/>
    </location>
</feature>
<feature type="domain" description="Tyrosine specific protein phosphatases" evidence="12">
    <location>
        <begin position="624"/>
        <end position="698"/>
    </location>
</feature>
<dbReference type="GO" id="GO:0009653">
    <property type="term" value="P:anatomical structure morphogenesis"/>
    <property type="evidence" value="ECO:0007669"/>
    <property type="project" value="UniProtKB-ARBA"/>
</dbReference>
<comment type="subcellular location">
    <subcellularLocation>
        <location evidence="1">Membrane</location>
        <topology evidence="1">Single-pass type I membrane protein</topology>
    </subcellularLocation>
</comment>
<dbReference type="GO" id="GO:0016020">
    <property type="term" value="C:membrane"/>
    <property type="evidence" value="ECO:0007669"/>
    <property type="project" value="UniProtKB-SubCell"/>
</dbReference>
<feature type="domain" description="Fibronectin type-III" evidence="13">
    <location>
        <begin position="142"/>
        <end position="233"/>
    </location>
</feature>
<dbReference type="SUPFAM" id="SSF52799">
    <property type="entry name" value="(Phosphotyrosine protein) phosphatases II"/>
    <property type="match status" value="2"/>
</dbReference>
<dbReference type="Pfam" id="PF00102">
    <property type="entry name" value="Y_phosphatase"/>
    <property type="match status" value="2"/>
</dbReference>
<dbReference type="InterPro" id="IPR016130">
    <property type="entry name" value="Tyr_Pase_AS"/>
</dbReference>
<dbReference type="Pfam" id="PF00041">
    <property type="entry name" value="fn3"/>
    <property type="match status" value="2"/>
</dbReference>
<evidence type="ECO:0000259" key="13">
    <source>
        <dbReference type="PROSITE" id="PS50853"/>
    </source>
</evidence>
<feature type="domain" description="Fibronectin type-III" evidence="13">
    <location>
        <begin position="234"/>
        <end position="340"/>
    </location>
</feature>
<dbReference type="InterPro" id="IPR003961">
    <property type="entry name" value="FN3_dom"/>
</dbReference>
<name>A0A8J2HLB2_COTCN</name>
<evidence type="ECO:0000259" key="12">
    <source>
        <dbReference type="PROSITE" id="PS50056"/>
    </source>
</evidence>
<dbReference type="FunFam" id="2.60.40.10:FF:001386">
    <property type="entry name" value="Receptor-type tyrosine-protein phosphatase gamma"/>
    <property type="match status" value="1"/>
</dbReference>
<feature type="domain" description="Tyrosine specific protein phosphatases" evidence="12">
    <location>
        <begin position="916"/>
        <end position="988"/>
    </location>
</feature>
<evidence type="ECO:0000256" key="6">
    <source>
        <dbReference type="ARBA" id="ARBA00022912"/>
    </source>
</evidence>
<evidence type="ECO:0000256" key="2">
    <source>
        <dbReference type="ARBA" id="ARBA00022692"/>
    </source>
</evidence>
<dbReference type="InterPro" id="IPR036116">
    <property type="entry name" value="FN3_sf"/>
</dbReference>
<evidence type="ECO:0000313" key="14">
    <source>
        <dbReference type="EMBL" id="CAG5101354.1"/>
    </source>
</evidence>
<dbReference type="OrthoDB" id="6022401at2759"/>
<dbReference type="GO" id="GO:0048666">
    <property type="term" value="P:neuron development"/>
    <property type="evidence" value="ECO:0007669"/>
    <property type="project" value="UniProtKB-ARBA"/>
</dbReference>
<dbReference type="PROSITE" id="PS00383">
    <property type="entry name" value="TYR_PHOSPHATASE_1"/>
    <property type="match status" value="1"/>
</dbReference>
<dbReference type="PANTHER" id="PTHR46957">
    <property type="entry name" value="CYTOKINE RECEPTOR"/>
    <property type="match status" value="1"/>
</dbReference>
<feature type="domain" description="Fibronectin type-III" evidence="13">
    <location>
        <begin position="1"/>
        <end position="37"/>
    </location>
</feature>
<keyword evidence="15" id="KW-1185">Reference proteome</keyword>
<proteinExistence type="predicted"/>
<organism evidence="14 15">
    <name type="scientific">Cotesia congregata</name>
    <name type="common">Parasitoid wasp</name>
    <name type="synonym">Apanteles congregatus</name>
    <dbReference type="NCBI Taxonomy" id="51543"/>
    <lineage>
        <taxon>Eukaryota</taxon>
        <taxon>Metazoa</taxon>
        <taxon>Ecdysozoa</taxon>
        <taxon>Arthropoda</taxon>
        <taxon>Hexapoda</taxon>
        <taxon>Insecta</taxon>
        <taxon>Pterygota</taxon>
        <taxon>Neoptera</taxon>
        <taxon>Endopterygota</taxon>
        <taxon>Hymenoptera</taxon>
        <taxon>Apocrita</taxon>
        <taxon>Ichneumonoidea</taxon>
        <taxon>Braconidae</taxon>
        <taxon>Microgastrinae</taxon>
        <taxon>Cotesia</taxon>
    </lineage>
</organism>
<accession>A0A8J2HLB2</accession>
<feature type="transmembrane region" description="Helical" evidence="10">
    <location>
        <begin position="358"/>
        <end position="380"/>
    </location>
</feature>
<evidence type="ECO:0000256" key="5">
    <source>
        <dbReference type="ARBA" id="ARBA00022801"/>
    </source>
</evidence>
<dbReference type="EMBL" id="CAJNRD030001122">
    <property type="protein sequence ID" value="CAG5101354.1"/>
    <property type="molecule type" value="Genomic_DNA"/>
</dbReference>
<dbReference type="Proteomes" id="UP000786811">
    <property type="component" value="Unassembled WGS sequence"/>
</dbReference>
<feature type="domain" description="Tyrosine-protein phosphatase" evidence="11">
    <location>
        <begin position="741"/>
        <end position="997"/>
    </location>
</feature>
<dbReference type="PANTHER" id="PTHR46957:SF6">
    <property type="entry name" value="PROTEIN-TYROSINE-PHOSPHATASE"/>
    <property type="match status" value="1"/>
</dbReference>
<dbReference type="SUPFAM" id="SSF49265">
    <property type="entry name" value="Fibronectin type III"/>
    <property type="match status" value="2"/>
</dbReference>
<dbReference type="InterPro" id="IPR003595">
    <property type="entry name" value="Tyr_Pase_cat"/>
</dbReference>
<reference evidence="14" key="1">
    <citation type="submission" date="2021-04" db="EMBL/GenBank/DDBJ databases">
        <authorList>
            <person name="Chebbi M.A.C M."/>
        </authorList>
    </citation>
    <scope>NUCLEOTIDE SEQUENCE</scope>
</reference>
<keyword evidence="9" id="KW-0325">Glycoprotein</keyword>
<dbReference type="InterPro" id="IPR013783">
    <property type="entry name" value="Ig-like_fold"/>
</dbReference>
<evidence type="ECO:0000256" key="7">
    <source>
        <dbReference type="ARBA" id="ARBA00022989"/>
    </source>
</evidence>
<dbReference type="InterPro" id="IPR029021">
    <property type="entry name" value="Prot-tyrosine_phosphatase-like"/>
</dbReference>
<evidence type="ECO:0000313" key="15">
    <source>
        <dbReference type="Proteomes" id="UP000786811"/>
    </source>
</evidence>
<dbReference type="FunFam" id="3.90.190.10:FF:000013">
    <property type="entry name" value="receptor-type tyrosine-protein phosphatase zeta isoform X1"/>
    <property type="match status" value="1"/>
</dbReference>
<evidence type="ECO:0000256" key="9">
    <source>
        <dbReference type="ARBA" id="ARBA00023180"/>
    </source>
</evidence>
<dbReference type="SMART" id="SM00404">
    <property type="entry name" value="PTPc_motif"/>
    <property type="match status" value="2"/>
</dbReference>
<keyword evidence="3" id="KW-0732">Signal</keyword>
<evidence type="ECO:0000256" key="8">
    <source>
        <dbReference type="ARBA" id="ARBA00023136"/>
    </source>
</evidence>
<gene>
    <name evidence="14" type="ORF">HICCMSTLAB_LOCUS10427</name>
</gene>
<feature type="domain" description="Tyrosine-protein phosphatase" evidence="11">
    <location>
        <begin position="440"/>
        <end position="707"/>
    </location>
</feature>
<keyword evidence="5" id="KW-0378">Hydrolase</keyword>
<dbReference type="CDD" id="cd14549">
    <property type="entry name" value="R5-PTPc-1"/>
    <property type="match status" value="1"/>
</dbReference>
<keyword evidence="8 10" id="KW-0472">Membrane</keyword>
<dbReference type="GO" id="GO:0004725">
    <property type="term" value="F:protein tyrosine phosphatase activity"/>
    <property type="evidence" value="ECO:0007669"/>
    <property type="project" value="InterPro"/>
</dbReference>
<dbReference type="PROSITE" id="PS50055">
    <property type="entry name" value="TYR_PHOSPHATASE_PTP"/>
    <property type="match status" value="2"/>
</dbReference>
<dbReference type="FunFam" id="3.90.190.10:FF:000068">
    <property type="entry name" value="receptor-type tyrosine-protein phosphatase zeta"/>
    <property type="match status" value="1"/>
</dbReference>
<evidence type="ECO:0000256" key="4">
    <source>
        <dbReference type="ARBA" id="ARBA00022737"/>
    </source>
</evidence>
<dbReference type="AlphaFoldDB" id="A0A8J2HLB2"/>
<comment type="caution">
    <text evidence="14">The sequence shown here is derived from an EMBL/GenBank/DDBJ whole genome shotgun (WGS) entry which is preliminary data.</text>
</comment>
<evidence type="ECO:0000259" key="11">
    <source>
        <dbReference type="PROSITE" id="PS50055"/>
    </source>
</evidence>
<dbReference type="InterPro" id="IPR000387">
    <property type="entry name" value="Tyr_Pase_dom"/>
</dbReference>
<keyword evidence="2 10" id="KW-0812">Transmembrane</keyword>
<evidence type="ECO:0000256" key="10">
    <source>
        <dbReference type="SAM" id="Phobius"/>
    </source>
</evidence>
<keyword evidence="4" id="KW-0677">Repeat</keyword>
<sequence>MDNLLPFTSYSFRVTAVNARGRSAPSVSSHYITTLREAPAGKPTIVTAQNISATAILITWKPPSLDTLNGEFLGYRISYRPRRKGSDIKEIYIRNRKIERHIIQNLETYTQYTVWLQVFNPEGTGPNTSVTVMTDEGVPSTPLRLTAYGINSSSVELSWSEPQHKNGIILGYRVFYMHSNFTEVKTLKKNNETIDFLLNDLKPMTEYKIWVKAFTWKNEGEPSDHIIQKTDVAGPSAPVILNLTCQAHDAIYVYWARPQTFWNSIDYYYIMYRNDQYKKYDEIEIPTTKEHLNSGIIIPNLTMNTIYEIMVCAGTNSTINQHHVVRGNCSQPKTQRVERNCDKTPPLMRRSSEELSTGVIAGMICACIAVMLAITALILWRRIFRKCFQTAYCFLDYPPRNVQTHQEWENSKQDGERTAVPVSQYVQHVAALHADGDIGFSKEFELFPKETELYIADNSKSVENQSKNRYGNIIAYDHSRVRLLPCNGSPSNKGQDYINANYIDGWQRARAYIGTQGPLPATIDSFWRMVWEQRVSIIVMITNLVERGRPKCDMYWPKEGTETYGNVQVTLIKEDVMATYTIRTLHIRHMKIKKKKNGSNIGERTVYQYHYTGWPDHGVPDHPLPVLSFIRKSSSANPPSAGPIIVHCSAGVGRTGAYIVIDAMLKQAKSKGEINVFGFLKHIRTQRYSLVQTEEQYIFIHDALQEAIDSGETNIPIDNLLQHVQEMLSPDNNKTDPWNNIEMQYKLVTSWKPKDFNLVSSSKAFNQHKNRNQEIVPIENSRVHLTPKAGIDGSDYINATWFAGFHKNREFILTQHPLNTTIKEFWQMLWDHNAKTIVMLTQCDDNDYPEFWPNEGEELKTDNFRVQLCAIKKTVSGVVLREVVIRSLQDDYELSARIVQGPVNHNGLWPHNDNPKAFVGMIQDFHKEYQNGPIVVMDRYGGIEAALFILLTTLMKQIEFEKSADIYMFAKLLYMKRPGIFRSKEDYVLVYKCLESVLTSKIRVEPDLYTMTNGHVNCINPNESINFKSTTILPTIGGEQHIVGQLPVKNVVGIHEYASVEMPVEYATDYVNNQNHLSHINNERGCPTIDGCADYGDHHILSDNAGLPLRNQNYVNHPGVPGCPGVVSVGGVAPGLPITDPNGYITNGNMRIPPEGMESTCAIIPQ</sequence>
<dbReference type="Gene3D" id="3.90.190.10">
    <property type="entry name" value="Protein tyrosine phosphatase superfamily"/>
    <property type="match status" value="2"/>
</dbReference>
<dbReference type="PROSITE" id="PS50056">
    <property type="entry name" value="TYR_PHOSPHATASE_2"/>
    <property type="match status" value="2"/>
</dbReference>
<keyword evidence="6" id="KW-0904">Protein phosphatase</keyword>
<dbReference type="Gene3D" id="2.60.40.10">
    <property type="entry name" value="Immunoglobulins"/>
    <property type="match status" value="4"/>
</dbReference>
<protein>
    <submittedName>
        <fullName evidence="14">Similar to Ptp99A: Tyrosine-protein phosphatase 99A (Drosophila melanogaster)</fullName>
    </submittedName>
</protein>
<keyword evidence="7 10" id="KW-1133">Transmembrane helix</keyword>
<dbReference type="InterPro" id="IPR000242">
    <property type="entry name" value="PTP_cat"/>
</dbReference>